<feature type="region of interest" description="Disordered" evidence="2">
    <location>
        <begin position="96"/>
        <end position="162"/>
    </location>
</feature>
<protein>
    <submittedName>
        <fullName evidence="3">Uncharacterized protein</fullName>
    </submittedName>
</protein>
<dbReference type="GO" id="GO:0000786">
    <property type="term" value="C:nucleosome"/>
    <property type="evidence" value="ECO:0007669"/>
    <property type="project" value="InterPro"/>
</dbReference>
<evidence type="ECO:0000313" key="3">
    <source>
        <dbReference type="EMBL" id="CAB3237010.1"/>
    </source>
</evidence>
<proteinExistence type="predicted"/>
<accession>A0A8S0ZXH9</accession>
<dbReference type="PRINTS" id="PR00624">
    <property type="entry name" value="HISTONEH5"/>
</dbReference>
<evidence type="ECO:0000256" key="2">
    <source>
        <dbReference type="SAM" id="MobiDB-lite"/>
    </source>
</evidence>
<dbReference type="GO" id="GO:0006334">
    <property type="term" value="P:nucleosome assembly"/>
    <property type="evidence" value="ECO:0007669"/>
    <property type="project" value="InterPro"/>
</dbReference>
<dbReference type="EMBL" id="CADEBC010000498">
    <property type="protein sequence ID" value="CAB3238674.1"/>
    <property type="molecule type" value="Genomic_DNA"/>
</dbReference>
<feature type="compositionally biased region" description="Basic and acidic residues" evidence="2">
    <location>
        <begin position="96"/>
        <end position="113"/>
    </location>
</feature>
<dbReference type="EMBL" id="CADEBD010000303">
    <property type="protein sequence ID" value="CAB3237010.1"/>
    <property type="molecule type" value="Genomic_DNA"/>
</dbReference>
<comment type="caution">
    <text evidence="3">The sequence shown here is derived from an EMBL/GenBank/DDBJ whole genome shotgun (WGS) entry which is preliminary data.</text>
</comment>
<dbReference type="OrthoDB" id="7453548at2759"/>
<evidence type="ECO:0000313" key="5">
    <source>
        <dbReference type="Proteomes" id="UP000494106"/>
    </source>
</evidence>
<dbReference type="AlphaFoldDB" id="A0A8S0ZXH9"/>
<name>A0A8S0ZXH9_ARCPL</name>
<dbReference type="GO" id="GO:0030527">
    <property type="term" value="F:structural constituent of chromatin"/>
    <property type="evidence" value="ECO:0007669"/>
    <property type="project" value="InterPro"/>
</dbReference>
<evidence type="ECO:0000256" key="1">
    <source>
        <dbReference type="ARBA" id="ARBA00023242"/>
    </source>
</evidence>
<dbReference type="GO" id="GO:0003677">
    <property type="term" value="F:DNA binding"/>
    <property type="evidence" value="ECO:0007669"/>
    <property type="project" value="InterPro"/>
</dbReference>
<sequence>MSKIISILRVALYGAHKAKSAGELIWDYFKIEVTPPMTLSLVNGPLGQKLEATAEKLVDSVINGLNGQIKNIEHQAVLAAKAKEAAIQAQLAKEKEAAKKAEEQKKLAAEAAKKAAASKAAEAAKASEAKKATEAKKSSASKKDSAAKKPPAPPKKDKKPKK</sequence>
<organism evidence="3 6">
    <name type="scientific">Arctia plantaginis</name>
    <name type="common">Wood tiger moth</name>
    <name type="synonym">Phalaena plantaginis</name>
    <dbReference type="NCBI Taxonomy" id="874455"/>
    <lineage>
        <taxon>Eukaryota</taxon>
        <taxon>Metazoa</taxon>
        <taxon>Ecdysozoa</taxon>
        <taxon>Arthropoda</taxon>
        <taxon>Hexapoda</taxon>
        <taxon>Insecta</taxon>
        <taxon>Pterygota</taxon>
        <taxon>Neoptera</taxon>
        <taxon>Endopterygota</taxon>
        <taxon>Lepidoptera</taxon>
        <taxon>Glossata</taxon>
        <taxon>Ditrysia</taxon>
        <taxon>Noctuoidea</taxon>
        <taxon>Erebidae</taxon>
        <taxon>Arctiinae</taxon>
        <taxon>Arctia</taxon>
    </lineage>
</organism>
<reference evidence="5 6" key="1">
    <citation type="submission" date="2020-04" db="EMBL/GenBank/DDBJ databases">
        <authorList>
            <person name="Wallbank WR R."/>
            <person name="Pardo Diaz C."/>
            <person name="Kozak K."/>
            <person name="Martin S."/>
            <person name="Jiggins C."/>
            <person name="Moest M."/>
            <person name="Warren A I."/>
            <person name="Byers J.R.P. K."/>
            <person name="Montejo-Kovacevich G."/>
            <person name="Yen C E."/>
        </authorList>
    </citation>
    <scope>NUCLEOTIDE SEQUENCE [LARGE SCALE GENOMIC DNA]</scope>
</reference>
<feature type="compositionally biased region" description="Basic and acidic residues" evidence="2">
    <location>
        <begin position="125"/>
        <end position="147"/>
    </location>
</feature>
<evidence type="ECO:0000313" key="4">
    <source>
        <dbReference type="EMBL" id="CAB3238674.1"/>
    </source>
</evidence>
<dbReference type="Proteomes" id="UP000494256">
    <property type="component" value="Unassembled WGS sequence"/>
</dbReference>
<keyword evidence="1" id="KW-0539">Nucleus</keyword>
<dbReference type="InterPro" id="IPR005819">
    <property type="entry name" value="H1/H5"/>
</dbReference>
<keyword evidence="5" id="KW-1185">Reference proteome</keyword>
<evidence type="ECO:0000313" key="6">
    <source>
        <dbReference type="Proteomes" id="UP000494256"/>
    </source>
</evidence>
<feature type="compositionally biased region" description="Low complexity" evidence="2">
    <location>
        <begin position="114"/>
        <end position="124"/>
    </location>
</feature>
<gene>
    <name evidence="4" type="ORF">APLA_LOCUS7494</name>
    <name evidence="3" type="ORF">APLA_LOCUS7615</name>
</gene>
<dbReference type="Proteomes" id="UP000494106">
    <property type="component" value="Unassembled WGS sequence"/>
</dbReference>